<keyword evidence="7" id="KW-1185">Reference proteome</keyword>
<proteinExistence type="inferred from homology"/>
<dbReference type="Gene3D" id="3.20.20.80">
    <property type="entry name" value="Glycosidases"/>
    <property type="match status" value="1"/>
</dbReference>
<gene>
    <name evidence="6" type="ORF">Q5H94_19990</name>
</gene>
<feature type="region of interest" description="Disordered" evidence="4">
    <location>
        <begin position="44"/>
        <end position="65"/>
    </location>
</feature>
<feature type="active site" description="Nucleophile" evidence="3">
    <location>
        <position position="312"/>
    </location>
</feature>
<dbReference type="InterPro" id="IPR013320">
    <property type="entry name" value="ConA-like_dom_sf"/>
</dbReference>
<evidence type="ECO:0000256" key="2">
    <source>
        <dbReference type="ARBA" id="ARBA00023295"/>
    </source>
</evidence>
<dbReference type="SUPFAM" id="SSF51445">
    <property type="entry name" value="(Trans)glycosidases"/>
    <property type="match status" value="1"/>
</dbReference>
<keyword evidence="1 3" id="KW-0378">Hydrolase</keyword>
<dbReference type="RefSeq" id="WP_304563021.1">
    <property type="nucleotide sequence ID" value="NZ_JAUQSZ010000018.1"/>
</dbReference>
<feature type="compositionally biased region" description="Low complexity" evidence="4">
    <location>
        <begin position="52"/>
        <end position="65"/>
    </location>
</feature>
<accession>A0ABT9A507</accession>
<organism evidence="6 7">
    <name type="scientific">Sphingomonas immobilis</name>
    <dbReference type="NCBI Taxonomy" id="3063997"/>
    <lineage>
        <taxon>Bacteria</taxon>
        <taxon>Pseudomonadati</taxon>
        <taxon>Pseudomonadota</taxon>
        <taxon>Alphaproteobacteria</taxon>
        <taxon>Sphingomonadales</taxon>
        <taxon>Sphingomonadaceae</taxon>
        <taxon>Sphingomonas</taxon>
    </lineage>
</organism>
<dbReference type="SUPFAM" id="SSF49899">
    <property type="entry name" value="Concanavalin A-like lectins/glucanases"/>
    <property type="match status" value="1"/>
</dbReference>
<protein>
    <submittedName>
        <fullName evidence="6">Glycosyl hydrolase</fullName>
    </submittedName>
</protein>
<evidence type="ECO:0000256" key="4">
    <source>
        <dbReference type="SAM" id="MobiDB-lite"/>
    </source>
</evidence>
<dbReference type="GO" id="GO:0016787">
    <property type="term" value="F:hydrolase activity"/>
    <property type="evidence" value="ECO:0007669"/>
    <property type="project" value="UniProtKB-KW"/>
</dbReference>
<evidence type="ECO:0000256" key="3">
    <source>
        <dbReference type="PROSITE-ProRule" id="PRU01100"/>
    </source>
</evidence>
<comment type="similarity">
    <text evidence="3">Belongs to the glycosyl hydrolase 26 family.</text>
</comment>
<evidence type="ECO:0000259" key="5">
    <source>
        <dbReference type="PROSITE" id="PS51764"/>
    </source>
</evidence>
<dbReference type="PROSITE" id="PS51764">
    <property type="entry name" value="GH26"/>
    <property type="match status" value="1"/>
</dbReference>
<evidence type="ECO:0000313" key="6">
    <source>
        <dbReference type="EMBL" id="MDO7844623.1"/>
    </source>
</evidence>
<dbReference type="Pfam" id="PF02156">
    <property type="entry name" value="Glyco_hydro_26"/>
    <property type="match status" value="1"/>
</dbReference>
<dbReference type="InterPro" id="IPR022790">
    <property type="entry name" value="GH26_dom"/>
</dbReference>
<dbReference type="InterPro" id="IPR017853">
    <property type="entry name" value="GH"/>
</dbReference>
<sequence>MSGESRVSRRSILLGGAAAGTIGVASAASYLGLLGESSDTGLTFVPGGTEKPGAADAPYAPDAAGSQSATASARALATAAQVLPAGPTGSGYLGVYPPGGVLTTSERWFGGPFDIVLTFLNRASYQQMAASAVGSSSAHGGRTYNIGIPLCPSNGSLRATADGAGDIHFTQAAQAIVDGNPTAPYFFIRIGWEFNLTRASQAWSSVGHEQDYIDAFRHVVSLFRAVSGKFQFVWCPNHTYYVSGQLVNPELSYPGDDVVDVVGMDVYMDKQFDLSGSNTELTAFNYKKNARYGMQWQVDFAKAHGKKYAIDEWGANADVPTYIRLFAAWLRDQNYLYSCYWDSNSGKTDQLSGGQYPNGAAQFITEFKRWTPANIGGALVRWYDASTSAKARADATRLTAQGETAMWEDLSGWQKWANNTAPGQAPTFLPLGRNGRAALRFDGTDDRLITPSSGLPAGSSGSTILAVGFLDKDANGDAYAFSFGDTVAGGLRGLNSSFYGPIRGTLYGAGNDHTGALSWRQNSAMALWALDSGGNPGSRLWFNGGAPDYLRLTGPQNTRAMSGYVGMRIGTTQFWRGDVQAIVVLSRVPSQDEVNRLFGWAAYKFGLESLLPAGHPYKSRPPLVSR</sequence>
<feature type="active site" description="Proton donor" evidence="3">
    <location>
        <position position="193"/>
    </location>
</feature>
<keyword evidence="2 3" id="KW-0326">Glycosidase</keyword>
<evidence type="ECO:0000313" key="7">
    <source>
        <dbReference type="Proteomes" id="UP001176468"/>
    </source>
</evidence>
<feature type="domain" description="GH26" evidence="5">
    <location>
        <begin position="25"/>
        <end position="373"/>
    </location>
</feature>
<evidence type="ECO:0000256" key="1">
    <source>
        <dbReference type="ARBA" id="ARBA00022801"/>
    </source>
</evidence>
<dbReference type="Proteomes" id="UP001176468">
    <property type="component" value="Unassembled WGS sequence"/>
</dbReference>
<dbReference type="EMBL" id="JAUQSZ010000018">
    <property type="protein sequence ID" value="MDO7844623.1"/>
    <property type="molecule type" value="Genomic_DNA"/>
</dbReference>
<name>A0ABT9A507_9SPHN</name>
<reference evidence="6" key="1">
    <citation type="submission" date="2023-07" db="EMBL/GenBank/DDBJ databases">
        <authorList>
            <person name="Kim M.K."/>
        </authorList>
    </citation>
    <scope>NUCLEOTIDE SEQUENCE</scope>
    <source>
        <strain evidence="6">CA1-15</strain>
    </source>
</reference>
<comment type="caution">
    <text evidence="6">The sequence shown here is derived from an EMBL/GenBank/DDBJ whole genome shotgun (WGS) entry which is preliminary data.</text>
</comment>